<evidence type="ECO:0000313" key="3">
    <source>
        <dbReference type="EMBL" id="KAG8198300.1"/>
    </source>
</evidence>
<keyword evidence="1" id="KW-0521">NADP</keyword>
<comment type="caution">
    <text evidence="3">The sequence shown here is derived from an EMBL/GenBank/DDBJ whole genome shotgun (WGS) entry which is preliminary data.</text>
</comment>
<dbReference type="Gene3D" id="3.40.50.720">
    <property type="entry name" value="NAD(P)-binding Rossmann-like Domain"/>
    <property type="match status" value="1"/>
</dbReference>
<organism evidence="3 4">
    <name type="scientific">Oedothorax gibbosus</name>
    <dbReference type="NCBI Taxonomy" id="931172"/>
    <lineage>
        <taxon>Eukaryota</taxon>
        <taxon>Metazoa</taxon>
        <taxon>Ecdysozoa</taxon>
        <taxon>Arthropoda</taxon>
        <taxon>Chelicerata</taxon>
        <taxon>Arachnida</taxon>
        <taxon>Araneae</taxon>
        <taxon>Araneomorphae</taxon>
        <taxon>Entelegynae</taxon>
        <taxon>Araneoidea</taxon>
        <taxon>Linyphiidae</taxon>
        <taxon>Erigoninae</taxon>
        <taxon>Oedothorax</taxon>
    </lineage>
</organism>
<dbReference type="InterPro" id="IPR002347">
    <property type="entry name" value="SDR_fam"/>
</dbReference>
<protein>
    <recommendedName>
        <fullName evidence="5">C-factor</fullName>
    </recommendedName>
</protein>
<evidence type="ECO:0000256" key="2">
    <source>
        <dbReference type="ARBA" id="ARBA00023002"/>
    </source>
</evidence>
<accession>A0AAV6VNL2</accession>
<dbReference type="GO" id="GO:0005737">
    <property type="term" value="C:cytoplasm"/>
    <property type="evidence" value="ECO:0007669"/>
    <property type="project" value="TreeGrafter"/>
</dbReference>
<evidence type="ECO:0000313" key="4">
    <source>
        <dbReference type="Proteomes" id="UP000827092"/>
    </source>
</evidence>
<dbReference type="CDD" id="cd05325">
    <property type="entry name" value="carb_red_sniffer_like_SDR_c"/>
    <property type="match status" value="1"/>
</dbReference>
<gene>
    <name evidence="3" type="ORF">JTE90_021554</name>
</gene>
<evidence type="ECO:0000256" key="1">
    <source>
        <dbReference type="ARBA" id="ARBA00022857"/>
    </source>
</evidence>
<proteinExistence type="predicted"/>
<dbReference type="EMBL" id="JAFNEN010000041">
    <property type="protein sequence ID" value="KAG8198300.1"/>
    <property type="molecule type" value="Genomic_DNA"/>
</dbReference>
<dbReference type="AlphaFoldDB" id="A0AAV6VNL2"/>
<dbReference type="PANTHER" id="PTHR43544:SF7">
    <property type="entry name" value="NADB-LER2"/>
    <property type="match status" value="1"/>
</dbReference>
<dbReference type="PRINTS" id="PR00081">
    <property type="entry name" value="GDHRDH"/>
</dbReference>
<keyword evidence="2" id="KW-0560">Oxidoreductase</keyword>
<evidence type="ECO:0008006" key="5">
    <source>
        <dbReference type="Google" id="ProtNLM"/>
    </source>
</evidence>
<reference evidence="3 4" key="1">
    <citation type="journal article" date="2022" name="Nat. Ecol. Evol.">
        <title>A masculinizing supergene underlies an exaggerated male reproductive morph in a spider.</title>
        <authorList>
            <person name="Hendrickx F."/>
            <person name="De Corte Z."/>
            <person name="Sonet G."/>
            <person name="Van Belleghem S.M."/>
            <person name="Kostlbacher S."/>
            <person name="Vangestel C."/>
        </authorList>
    </citation>
    <scope>NUCLEOTIDE SEQUENCE [LARGE SCALE GENOMIC DNA]</scope>
    <source>
        <strain evidence="3">W744_W776</strain>
    </source>
</reference>
<dbReference type="InterPro" id="IPR051468">
    <property type="entry name" value="Fungal_SecMetab_SDRs"/>
</dbReference>
<dbReference type="GO" id="GO:0016491">
    <property type="term" value="F:oxidoreductase activity"/>
    <property type="evidence" value="ECO:0007669"/>
    <property type="project" value="UniProtKB-KW"/>
</dbReference>
<name>A0AAV6VNL2_9ARAC</name>
<dbReference type="PANTHER" id="PTHR43544">
    <property type="entry name" value="SHORT-CHAIN DEHYDROGENASE/REDUCTASE"/>
    <property type="match status" value="1"/>
</dbReference>
<dbReference type="InterPro" id="IPR036291">
    <property type="entry name" value="NAD(P)-bd_dom_sf"/>
</dbReference>
<dbReference type="SUPFAM" id="SSF51735">
    <property type="entry name" value="NAD(P)-binding Rossmann-fold domains"/>
    <property type="match status" value="1"/>
</dbReference>
<sequence length="255" mass="27437">MAVESVLVTGANRGIGLEFVKQFLKLDDPPRFVFAACRNPGLATDLLDLKKESKNSEIILIQLDVTNLEEIQAAKKEVEKFVGNRGLTLLINNAGSAALQGFPGVTKESFFKHFDTNAVGPFLLMQELYPLLQKAASLKESEKLSVSRAAVINISAGNGSLTTAMGLVPVIDAAVGYRTSKAAVNMAMRIVSRAMKKDGVLNVQICPGWVKTDMGSPAAEIEVPDSIAAMLKTMLTLNENNQGDFLDRNGVPIPF</sequence>
<keyword evidence="4" id="KW-1185">Reference proteome</keyword>
<dbReference type="Pfam" id="PF00106">
    <property type="entry name" value="adh_short"/>
    <property type="match status" value="1"/>
</dbReference>
<dbReference type="Proteomes" id="UP000827092">
    <property type="component" value="Unassembled WGS sequence"/>
</dbReference>